<reference evidence="1 2" key="1">
    <citation type="submission" date="2019-03" db="EMBL/GenBank/DDBJ databases">
        <title>Single cell metagenomics reveals metabolic interactions within the superorganism composed of flagellate Streblomastix strix and complex community of Bacteroidetes bacteria on its surface.</title>
        <authorList>
            <person name="Treitli S.C."/>
            <person name="Kolisko M."/>
            <person name="Husnik F."/>
            <person name="Keeling P."/>
            <person name="Hampl V."/>
        </authorList>
    </citation>
    <scope>NUCLEOTIDE SEQUENCE [LARGE SCALE GENOMIC DNA]</scope>
    <source>
        <strain evidence="1">ST1C</strain>
    </source>
</reference>
<organism evidence="1 2">
    <name type="scientific">Streblomastix strix</name>
    <dbReference type="NCBI Taxonomy" id="222440"/>
    <lineage>
        <taxon>Eukaryota</taxon>
        <taxon>Metamonada</taxon>
        <taxon>Preaxostyla</taxon>
        <taxon>Oxymonadida</taxon>
        <taxon>Streblomastigidae</taxon>
        <taxon>Streblomastix</taxon>
    </lineage>
</organism>
<accession>A0A5J4TYN3</accession>
<dbReference type="AlphaFoldDB" id="A0A5J4TYN3"/>
<evidence type="ECO:0000313" key="1">
    <source>
        <dbReference type="EMBL" id="KAA6363170.1"/>
    </source>
</evidence>
<proteinExistence type="predicted"/>
<comment type="caution">
    <text evidence="1">The sequence shown here is derived from an EMBL/GenBank/DDBJ whole genome shotgun (WGS) entry which is preliminary data.</text>
</comment>
<dbReference type="EMBL" id="SNRW01023249">
    <property type="protein sequence ID" value="KAA6363170.1"/>
    <property type="molecule type" value="Genomic_DNA"/>
</dbReference>
<name>A0A5J4TYN3_9EUKA</name>
<evidence type="ECO:0000313" key="2">
    <source>
        <dbReference type="Proteomes" id="UP000324800"/>
    </source>
</evidence>
<gene>
    <name evidence="1" type="ORF">EZS28_041302</name>
</gene>
<protein>
    <submittedName>
        <fullName evidence="1">Uncharacterized protein</fullName>
    </submittedName>
</protein>
<dbReference type="Proteomes" id="UP000324800">
    <property type="component" value="Unassembled WGS sequence"/>
</dbReference>
<sequence>MPHKLSMKVQRTIQLEKRKGSTDAAIARSLKINIKCVSRYKNGTHSERKMENQKCAGQTSCKDKEFVETHQECPHKKANQNCEIIETVTPYRLLQHYIEKRIAGYW</sequence>